<feature type="compositionally biased region" description="Polar residues" evidence="1">
    <location>
        <begin position="81"/>
        <end position="92"/>
    </location>
</feature>
<protein>
    <submittedName>
        <fullName evidence="2">Uncharacterized protein</fullName>
    </submittedName>
</protein>
<dbReference type="Proteomes" id="UP001066276">
    <property type="component" value="Chromosome 4_2"/>
</dbReference>
<gene>
    <name evidence="2" type="ORF">NDU88_005168</name>
</gene>
<evidence type="ECO:0000313" key="3">
    <source>
        <dbReference type="Proteomes" id="UP001066276"/>
    </source>
</evidence>
<feature type="compositionally biased region" description="Low complexity" evidence="1">
    <location>
        <begin position="29"/>
        <end position="43"/>
    </location>
</feature>
<reference evidence="2" key="1">
    <citation type="journal article" date="2022" name="bioRxiv">
        <title>Sequencing and chromosome-scale assembly of the giantPleurodeles waltlgenome.</title>
        <authorList>
            <person name="Brown T."/>
            <person name="Elewa A."/>
            <person name="Iarovenko S."/>
            <person name="Subramanian E."/>
            <person name="Araus A.J."/>
            <person name="Petzold A."/>
            <person name="Susuki M."/>
            <person name="Suzuki K.-i.T."/>
            <person name="Hayashi T."/>
            <person name="Toyoda A."/>
            <person name="Oliveira C."/>
            <person name="Osipova E."/>
            <person name="Leigh N.D."/>
            <person name="Simon A."/>
            <person name="Yun M.H."/>
        </authorList>
    </citation>
    <scope>NUCLEOTIDE SEQUENCE</scope>
    <source>
        <strain evidence="2">20211129_DDA</strain>
        <tissue evidence="2">Liver</tissue>
    </source>
</reference>
<comment type="caution">
    <text evidence="2">The sequence shown here is derived from an EMBL/GenBank/DDBJ whole genome shotgun (WGS) entry which is preliminary data.</text>
</comment>
<organism evidence="2 3">
    <name type="scientific">Pleurodeles waltl</name>
    <name type="common">Iberian ribbed newt</name>
    <dbReference type="NCBI Taxonomy" id="8319"/>
    <lineage>
        <taxon>Eukaryota</taxon>
        <taxon>Metazoa</taxon>
        <taxon>Chordata</taxon>
        <taxon>Craniata</taxon>
        <taxon>Vertebrata</taxon>
        <taxon>Euteleostomi</taxon>
        <taxon>Amphibia</taxon>
        <taxon>Batrachia</taxon>
        <taxon>Caudata</taxon>
        <taxon>Salamandroidea</taxon>
        <taxon>Salamandridae</taxon>
        <taxon>Pleurodelinae</taxon>
        <taxon>Pleurodeles</taxon>
    </lineage>
</organism>
<dbReference type="AlphaFoldDB" id="A0AAV7SKX4"/>
<evidence type="ECO:0000256" key="1">
    <source>
        <dbReference type="SAM" id="MobiDB-lite"/>
    </source>
</evidence>
<evidence type="ECO:0000313" key="2">
    <source>
        <dbReference type="EMBL" id="KAJ1164734.1"/>
    </source>
</evidence>
<proteinExistence type="predicted"/>
<keyword evidence="3" id="KW-1185">Reference proteome</keyword>
<accession>A0AAV7SKX4</accession>
<sequence length="137" mass="14801">MFSARLDNPSRRALFTRAPVLGSKEGQGAPHAARATLRAAARRSGSEEPAVRLDSPSRLASPLVREPQVSAPEKAPRVSVISATTPSTPFSDSRTRHFRGASDATCAACPVSRRCQTGYMYGPKAEPEFRRPPWLPS</sequence>
<feature type="region of interest" description="Disordered" evidence="1">
    <location>
        <begin position="1"/>
        <end position="102"/>
    </location>
</feature>
<name>A0AAV7SKX4_PLEWA</name>
<dbReference type="EMBL" id="JANPWB010000008">
    <property type="protein sequence ID" value="KAJ1164734.1"/>
    <property type="molecule type" value="Genomic_DNA"/>
</dbReference>